<evidence type="ECO:0000256" key="3">
    <source>
        <dbReference type="PROSITE-ProRule" id="PRU00497"/>
    </source>
</evidence>
<evidence type="ECO:0000313" key="6">
    <source>
        <dbReference type="Proteomes" id="UP001152562"/>
    </source>
</evidence>
<dbReference type="GO" id="GO:0042302">
    <property type="term" value="F:structural constituent of cuticle"/>
    <property type="evidence" value="ECO:0007669"/>
    <property type="project" value="UniProtKB-UniRule"/>
</dbReference>
<dbReference type="InterPro" id="IPR000618">
    <property type="entry name" value="Insect_cuticle"/>
</dbReference>
<reference evidence="5" key="1">
    <citation type="submission" date="2022-05" db="EMBL/GenBank/DDBJ databases">
        <authorList>
            <person name="Okamura Y."/>
        </authorList>
    </citation>
    <scope>NUCLEOTIDE SEQUENCE</scope>
</reference>
<dbReference type="PANTHER" id="PTHR12236:SF79">
    <property type="entry name" value="CUTICULAR PROTEIN 50CB-RELATED"/>
    <property type="match status" value="1"/>
</dbReference>
<evidence type="ECO:0000313" key="5">
    <source>
        <dbReference type="EMBL" id="CAH4029203.1"/>
    </source>
</evidence>
<sequence length="93" mass="10726">MKFLIICTLLVMSVYASPLLYNTNQQGSGDNDYMFKYFVKEQPIGNNFGHREMRIGNQVTGMYYVLLPDGRVQKVDYVADENGYRPTVTYLNP</sequence>
<dbReference type="GO" id="GO:0031012">
    <property type="term" value="C:extracellular matrix"/>
    <property type="evidence" value="ECO:0007669"/>
    <property type="project" value="TreeGrafter"/>
</dbReference>
<keyword evidence="2 4" id="KW-0732">Signal</keyword>
<evidence type="ECO:0000256" key="1">
    <source>
        <dbReference type="ARBA" id="ARBA00022460"/>
    </source>
</evidence>
<gene>
    <name evidence="5" type="ORF">PIBRA_LOCUS5979</name>
</gene>
<comment type="caution">
    <text evidence="5">The sequence shown here is derived from an EMBL/GenBank/DDBJ whole genome shotgun (WGS) entry which is preliminary data.</text>
</comment>
<organism evidence="5 6">
    <name type="scientific">Pieris brassicae</name>
    <name type="common">White butterfly</name>
    <name type="synonym">Large white butterfly</name>
    <dbReference type="NCBI Taxonomy" id="7116"/>
    <lineage>
        <taxon>Eukaryota</taxon>
        <taxon>Metazoa</taxon>
        <taxon>Ecdysozoa</taxon>
        <taxon>Arthropoda</taxon>
        <taxon>Hexapoda</taxon>
        <taxon>Insecta</taxon>
        <taxon>Pterygota</taxon>
        <taxon>Neoptera</taxon>
        <taxon>Endopterygota</taxon>
        <taxon>Lepidoptera</taxon>
        <taxon>Glossata</taxon>
        <taxon>Ditrysia</taxon>
        <taxon>Papilionoidea</taxon>
        <taxon>Pieridae</taxon>
        <taxon>Pierinae</taxon>
        <taxon>Pieris</taxon>
    </lineage>
</organism>
<feature type="chain" id="PRO_5040211987" description="Cuticle protein" evidence="4">
    <location>
        <begin position="17"/>
        <end position="93"/>
    </location>
</feature>
<keyword evidence="6" id="KW-1185">Reference proteome</keyword>
<dbReference type="EMBL" id="CALOZG010000008">
    <property type="protein sequence ID" value="CAH4029203.1"/>
    <property type="molecule type" value="Genomic_DNA"/>
</dbReference>
<dbReference type="Pfam" id="PF00379">
    <property type="entry name" value="Chitin_bind_4"/>
    <property type="match status" value="1"/>
</dbReference>
<dbReference type="PROSITE" id="PS51155">
    <property type="entry name" value="CHIT_BIND_RR_2"/>
    <property type="match status" value="1"/>
</dbReference>
<dbReference type="Proteomes" id="UP001152562">
    <property type="component" value="Unassembled WGS sequence"/>
</dbReference>
<proteinExistence type="predicted"/>
<dbReference type="InterPro" id="IPR031311">
    <property type="entry name" value="CHIT_BIND_RR_consensus"/>
</dbReference>
<name>A0A9P0XBQ5_PIEBR</name>
<dbReference type="OrthoDB" id="6428372at2759"/>
<dbReference type="GO" id="GO:0005615">
    <property type="term" value="C:extracellular space"/>
    <property type="evidence" value="ECO:0007669"/>
    <property type="project" value="TreeGrafter"/>
</dbReference>
<dbReference type="AlphaFoldDB" id="A0A9P0XBQ5"/>
<feature type="signal peptide" evidence="4">
    <location>
        <begin position="1"/>
        <end position="16"/>
    </location>
</feature>
<dbReference type="PROSITE" id="PS00233">
    <property type="entry name" value="CHIT_BIND_RR_1"/>
    <property type="match status" value="1"/>
</dbReference>
<evidence type="ECO:0008006" key="7">
    <source>
        <dbReference type="Google" id="ProtNLM"/>
    </source>
</evidence>
<dbReference type="PANTHER" id="PTHR12236">
    <property type="entry name" value="STRUCTURAL CONTITUENT OF CUTICLE"/>
    <property type="match status" value="1"/>
</dbReference>
<protein>
    <recommendedName>
        <fullName evidence="7">Cuticle protein</fullName>
    </recommendedName>
</protein>
<evidence type="ECO:0000256" key="2">
    <source>
        <dbReference type="ARBA" id="ARBA00022729"/>
    </source>
</evidence>
<keyword evidence="1 3" id="KW-0193">Cuticle</keyword>
<accession>A0A9P0XBQ5</accession>
<evidence type="ECO:0000256" key="4">
    <source>
        <dbReference type="SAM" id="SignalP"/>
    </source>
</evidence>
<dbReference type="InterPro" id="IPR051217">
    <property type="entry name" value="Insect_Cuticle_Struc_Prot"/>
</dbReference>